<protein>
    <submittedName>
        <fullName evidence="1">Uncharacterized protein</fullName>
    </submittedName>
</protein>
<accession>A0A951QHD6</accession>
<comment type="caution">
    <text evidence="1">The sequence shown here is derived from an EMBL/GenBank/DDBJ whole genome shotgun (WGS) entry which is preliminary data.</text>
</comment>
<sequence>MRYPKVLNQQIALARNELAGQGVYEGRNAEGDRRQELERQIEIWEVLQTKLAEYSD</sequence>
<gene>
    <name evidence="1" type="ORF">KME15_24450</name>
</gene>
<dbReference type="AlphaFoldDB" id="A0A951QHD6"/>
<evidence type="ECO:0000313" key="2">
    <source>
        <dbReference type="Proteomes" id="UP000757435"/>
    </source>
</evidence>
<reference evidence="1" key="2">
    <citation type="journal article" date="2022" name="Microbiol. Resour. Announc.">
        <title>Metagenome Sequencing to Explore Phylogenomics of Terrestrial Cyanobacteria.</title>
        <authorList>
            <person name="Ward R.D."/>
            <person name="Stajich J.E."/>
            <person name="Johansen J.R."/>
            <person name="Huntemann M."/>
            <person name="Clum A."/>
            <person name="Foster B."/>
            <person name="Foster B."/>
            <person name="Roux S."/>
            <person name="Palaniappan K."/>
            <person name="Varghese N."/>
            <person name="Mukherjee S."/>
            <person name="Reddy T.B.K."/>
            <person name="Daum C."/>
            <person name="Copeland A."/>
            <person name="Chen I.A."/>
            <person name="Ivanova N.N."/>
            <person name="Kyrpides N.C."/>
            <person name="Shapiro N."/>
            <person name="Eloe-Fadrosh E.A."/>
            <person name="Pietrasiak N."/>
        </authorList>
    </citation>
    <scope>NUCLEOTIDE SEQUENCE</scope>
    <source>
        <strain evidence="1">UHER 2000/2452</strain>
    </source>
</reference>
<dbReference type="Proteomes" id="UP000757435">
    <property type="component" value="Unassembled WGS sequence"/>
</dbReference>
<proteinExistence type="predicted"/>
<name>A0A951QHD6_9CYAN</name>
<reference evidence="1" key="1">
    <citation type="submission" date="2021-05" db="EMBL/GenBank/DDBJ databases">
        <authorList>
            <person name="Pietrasiak N."/>
            <person name="Ward R."/>
            <person name="Stajich J.E."/>
            <person name="Kurbessoian T."/>
        </authorList>
    </citation>
    <scope>NUCLEOTIDE SEQUENCE</scope>
    <source>
        <strain evidence="1">UHER 2000/2452</strain>
    </source>
</reference>
<organism evidence="1 2">
    <name type="scientific">Drouetiella hepatica Uher 2000/2452</name>
    <dbReference type="NCBI Taxonomy" id="904376"/>
    <lineage>
        <taxon>Bacteria</taxon>
        <taxon>Bacillati</taxon>
        <taxon>Cyanobacteriota</taxon>
        <taxon>Cyanophyceae</taxon>
        <taxon>Oculatellales</taxon>
        <taxon>Oculatellaceae</taxon>
        <taxon>Drouetiella</taxon>
    </lineage>
</organism>
<dbReference type="EMBL" id="JAHHHD010000047">
    <property type="protein sequence ID" value="MBW4661831.1"/>
    <property type="molecule type" value="Genomic_DNA"/>
</dbReference>
<evidence type="ECO:0000313" key="1">
    <source>
        <dbReference type="EMBL" id="MBW4661831.1"/>
    </source>
</evidence>